<organism evidence="1 2">
    <name type="scientific">Fusarium torulosum</name>
    <dbReference type="NCBI Taxonomy" id="33205"/>
    <lineage>
        <taxon>Eukaryota</taxon>
        <taxon>Fungi</taxon>
        <taxon>Dikarya</taxon>
        <taxon>Ascomycota</taxon>
        <taxon>Pezizomycotina</taxon>
        <taxon>Sordariomycetes</taxon>
        <taxon>Hypocreomycetidae</taxon>
        <taxon>Hypocreales</taxon>
        <taxon>Nectriaceae</taxon>
        <taxon>Fusarium</taxon>
    </lineage>
</organism>
<name>A0AAE8SQ35_9HYPO</name>
<gene>
    <name evidence="1" type="ORF">FTOL_13230</name>
</gene>
<sequence length="785" mass="86299">MVVIHRDSELITNYIATNPIPAGERFAVFRDSDHQPGVFALSEDSYPYLVMIIKGNATRINFGHDSGAVPAGVKVQAFAVVQAPDSTLDICIATPGPDGYSDFILIHGIWPEGLAGPIPESQITRGYGFPSVRHIFMAYKSTRSKHAMPLVMVAFKRPDRLVDTEDLRFVHFDDSATLSGSWDLATNPKKILDVALGTCRLGHGVFVLYEGPTGESHIQFKFFAGSNIDMVVEPHCPPEDVAGKIWAFIIKIGNEVYHFALRTVSTIIKAITCVLKKLGVLIKDIIDFFGYLFQWNDILETADGIFAGFNAALDYRELLLDQSEFDVDSWLENLRATIKAKIPGLQNNSYDGSGQAFAEFNEGNSAITTIGCSTQDDVKSGVAYNWSTYYFTYGGGTTNALLHDDDNEAHKSSEETILKLWDDVQNEVETIVKDGGMLAKDLFQFFISGSLDIQGLMGRITADLVDMMIDSLKNLAYILYQALSLGINLARDIANKPIDIPVLGWLWKHVIAGGRPLSLLGLCSLVLAIPTTVLYKAKMSMSPPKLKGRLTKDSFGEYVLGTADSDLAKDIFNFGLATAASLEIVYDEFKTIALLADGAFEGFGLETVPVGPIDAIMNVVNSASLTFETINGFLNWPVNESSMIAMSTANSVTIDQVTKYSKWGLTVVNFAASTVFRIVGKTRKAEQPVIKRWKGGVAAVISVPMICVALTKNSNDSVEAKIKKALIVNHFIESFLTFGKKWGFAVSCWNDEIENEILYIVLVVKQVCIYGLYGFKIVDFVEEYV</sequence>
<evidence type="ECO:0000313" key="2">
    <source>
        <dbReference type="Proteomes" id="UP001187734"/>
    </source>
</evidence>
<reference evidence="1" key="1">
    <citation type="submission" date="2018-03" db="EMBL/GenBank/DDBJ databases">
        <authorList>
            <person name="Guldener U."/>
        </authorList>
    </citation>
    <scope>NUCLEOTIDE SEQUENCE</scope>
</reference>
<dbReference type="EMBL" id="ONZP01000737">
    <property type="protein sequence ID" value="SPJ90349.1"/>
    <property type="molecule type" value="Genomic_DNA"/>
</dbReference>
<keyword evidence="2" id="KW-1185">Reference proteome</keyword>
<dbReference type="AlphaFoldDB" id="A0AAE8SQ35"/>
<evidence type="ECO:0000313" key="1">
    <source>
        <dbReference type="EMBL" id="SPJ90349.1"/>
    </source>
</evidence>
<proteinExistence type="predicted"/>
<dbReference type="Proteomes" id="UP001187734">
    <property type="component" value="Unassembled WGS sequence"/>
</dbReference>
<comment type="caution">
    <text evidence="1">The sequence shown here is derived from an EMBL/GenBank/DDBJ whole genome shotgun (WGS) entry which is preliminary data.</text>
</comment>
<accession>A0AAE8SQ35</accession>
<protein>
    <submittedName>
        <fullName evidence="1">Uncharacterized protein</fullName>
    </submittedName>
</protein>